<proteinExistence type="predicted"/>
<protein>
    <submittedName>
        <fullName evidence="8">MFS transporter</fullName>
    </submittedName>
</protein>
<feature type="region of interest" description="Disordered" evidence="5">
    <location>
        <begin position="384"/>
        <end position="409"/>
    </location>
</feature>
<dbReference type="CDD" id="cd17370">
    <property type="entry name" value="MFS_MJ1317_like"/>
    <property type="match status" value="1"/>
</dbReference>
<evidence type="ECO:0000259" key="7">
    <source>
        <dbReference type="PROSITE" id="PS50850"/>
    </source>
</evidence>
<name>A0A2S0X024_9MICO</name>
<feature type="transmembrane region" description="Helical" evidence="6">
    <location>
        <begin position="264"/>
        <end position="282"/>
    </location>
</feature>
<keyword evidence="9" id="KW-1185">Reference proteome</keyword>
<feature type="transmembrane region" description="Helical" evidence="6">
    <location>
        <begin position="124"/>
        <end position="144"/>
    </location>
</feature>
<dbReference type="OrthoDB" id="9803985at2"/>
<dbReference type="Proteomes" id="UP000244729">
    <property type="component" value="Chromosome"/>
</dbReference>
<feature type="transmembrane region" description="Helical" evidence="6">
    <location>
        <begin position="233"/>
        <end position="252"/>
    </location>
</feature>
<dbReference type="GO" id="GO:0022857">
    <property type="term" value="F:transmembrane transporter activity"/>
    <property type="evidence" value="ECO:0007669"/>
    <property type="project" value="InterPro"/>
</dbReference>
<dbReference type="EMBL" id="CP028913">
    <property type="protein sequence ID" value="AWB96969.1"/>
    <property type="molecule type" value="Genomic_DNA"/>
</dbReference>
<dbReference type="InterPro" id="IPR036259">
    <property type="entry name" value="MFS_trans_sf"/>
</dbReference>
<organism evidence="8 9">
    <name type="scientific">Agromyces badenianii</name>
    <dbReference type="NCBI Taxonomy" id="2080742"/>
    <lineage>
        <taxon>Bacteria</taxon>
        <taxon>Bacillati</taxon>
        <taxon>Actinomycetota</taxon>
        <taxon>Actinomycetes</taxon>
        <taxon>Micrococcales</taxon>
        <taxon>Microbacteriaceae</taxon>
        <taxon>Agromyces</taxon>
    </lineage>
</organism>
<feature type="transmembrane region" description="Helical" evidence="6">
    <location>
        <begin position="323"/>
        <end position="348"/>
    </location>
</feature>
<keyword evidence="2 6" id="KW-0812">Transmembrane</keyword>
<feature type="transmembrane region" description="Helical" evidence="6">
    <location>
        <begin position="62"/>
        <end position="90"/>
    </location>
</feature>
<reference evidence="8 9" key="1">
    <citation type="submission" date="2018-04" db="EMBL/GenBank/DDBJ databases">
        <authorList>
            <person name="Li J."/>
        </authorList>
    </citation>
    <scope>NUCLEOTIDE SEQUENCE [LARGE SCALE GENOMIC DNA]</scope>
    <source>
        <strain evidence="9">30A</strain>
    </source>
</reference>
<evidence type="ECO:0000256" key="2">
    <source>
        <dbReference type="ARBA" id="ARBA00022692"/>
    </source>
</evidence>
<keyword evidence="3 6" id="KW-1133">Transmembrane helix</keyword>
<feature type="transmembrane region" description="Helical" evidence="6">
    <location>
        <begin position="202"/>
        <end position="221"/>
    </location>
</feature>
<feature type="transmembrane region" description="Helical" evidence="6">
    <location>
        <begin position="12"/>
        <end position="32"/>
    </location>
</feature>
<feature type="transmembrane region" description="Helical" evidence="6">
    <location>
        <begin position="288"/>
        <end position="311"/>
    </location>
</feature>
<gene>
    <name evidence="8" type="ORF">DCE93_12185</name>
</gene>
<dbReference type="Gene3D" id="1.20.1250.20">
    <property type="entry name" value="MFS general substrate transporter like domains"/>
    <property type="match status" value="1"/>
</dbReference>
<evidence type="ECO:0000256" key="6">
    <source>
        <dbReference type="SAM" id="Phobius"/>
    </source>
</evidence>
<comment type="subcellular location">
    <subcellularLocation>
        <location evidence="1">Cell membrane</location>
        <topology evidence="1">Multi-pass membrane protein</topology>
    </subcellularLocation>
</comment>
<evidence type="ECO:0000256" key="5">
    <source>
        <dbReference type="SAM" id="MobiDB-lite"/>
    </source>
</evidence>
<sequence>MFTDISSEATSAILPLYITGVIGLSTVAYGFIDGLYQGVSAVVRIAAGYAADRGDSPKWVAMFGYGISAIARVGLLFASGFAALTTVVVVDRLGKGARTAPRDALISASSEPENLGRSFGVHRMLDTVGAAIGPLLAFIVLLLIPDGYTTVFVISLAFAVLGVIVLGLFVPNRHPRAEGAGRDNAPAPFRWRHLANPQLRRVLVVAGLFGLLTVGDGFIFLVLQSRSAFAAEWFPLLYVGTNVAFLALAVPLGRLSDRVGTARVFVIGHLALLATYILAAIPVAGWGVTIACLGLLGAFYAATDGVLAALASRATPAESRASGIAAAQTVVALTRLVASTGFGLLWFLVGRVEAVVLVAILLAVAIPIAAWVLFGRGAARAGEPTAHADAQTREQTGEQIDDEAPERTL</sequence>
<dbReference type="PANTHER" id="PTHR23518:SF2">
    <property type="entry name" value="MAJOR FACILITATOR SUPERFAMILY TRANSPORTER"/>
    <property type="match status" value="1"/>
</dbReference>
<dbReference type="KEGG" id="agm:DCE93_12185"/>
<keyword evidence="4 6" id="KW-0472">Membrane</keyword>
<evidence type="ECO:0000256" key="4">
    <source>
        <dbReference type="ARBA" id="ARBA00023136"/>
    </source>
</evidence>
<accession>A0A2S0X024</accession>
<evidence type="ECO:0000313" key="8">
    <source>
        <dbReference type="EMBL" id="AWB96969.1"/>
    </source>
</evidence>
<dbReference type="InterPro" id="IPR020846">
    <property type="entry name" value="MFS_dom"/>
</dbReference>
<dbReference type="Pfam" id="PF07690">
    <property type="entry name" value="MFS_1"/>
    <property type="match status" value="2"/>
</dbReference>
<dbReference type="SUPFAM" id="SSF103473">
    <property type="entry name" value="MFS general substrate transporter"/>
    <property type="match status" value="1"/>
</dbReference>
<evidence type="ECO:0000256" key="3">
    <source>
        <dbReference type="ARBA" id="ARBA00022989"/>
    </source>
</evidence>
<evidence type="ECO:0000256" key="1">
    <source>
        <dbReference type="ARBA" id="ARBA00004651"/>
    </source>
</evidence>
<feature type="domain" description="Major facilitator superfamily (MFS) profile" evidence="7">
    <location>
        <begin position="1"/>
        <end position="377"/>
    </location>
</feature>
<dbReference type="PANTHER" id="PTHR23518">
    <property type="entry name" value="C-METHYLTRANSFERASE"/>
    <property type="match status" value="1"/>
</dbReference>
<evidence type="ECO:0000313" key="9">
    <source>
        <dbReference type="Proteomes" id="UP000244729"/>
    </source>
</evidence>
<feature type="transmembrane region" description="Helical" evidence="6">
    <location>
        <begin position="150"/>
        <end position="170"/>
    </location>
</feature>
<feature type="compositionally biased region" description="Acidic residues" evidence="5">
    <location>
        <begin position="399"/>
        <end position="409"/>
    </location>
</feature>
<dbReference type="PROSITE" id="PS50850">
    <property type="entry name" value="MFS"/>
    <property type="match status" value="1"/>
</dbReference>
<dbReference type="AlphaFoldDB" id="A0A2S0X024"/>
<feature type="transmembrane region" description="Helical" evidence="6">
    <location>
        <begin position="354"/>
        <end position="374"/>
    </location>
</feature>
<dbReference type="InterPro" id="IPR011701">
    <property type="entry name" value="MFS"/>
</dbReference>
<dbReference type="GO" id="GO:0005886">
    <property type="term" value="C:plasma membrane"/>
    <property type="evidence" value="ECO:0007669"/>
    <property type="project" value="UniProtKB-SubCell"/>
</dbReference>